<dbReference type="InterPro" id="IPR013783">
    <property type="entry name" value="Ig-like_fold"/>
</dbReference>
<evidence type="ECO:0000259" key="11">
    <source>
        <dbReference type="PROSITE" id="PS50835"/>
    </source>
</evidence>
<feature type="domain" description="Ig-like" evidence="11">
    <location>
        <begin position="97"/>
        <end position="170"/>
    </location>
</feature>
<evidence type="ECO:0000256" key="6">
    <source>
        <dbReference type="ARBA" id="ARBA00023157"/>
    </source>
</evidence>
<protein>
    <recommendedName>
        <fullName evidence="11">Ig-like domain-containing protein</fullName>
    </recommendedName>
</protein>
<feature type="transmembrane region" description="Helical" evidence="9">
    <location>
        <begin position="193"/>
        <end position="215"/>
    </location>
</feature>
<keyword evidence="13" id="KW-1185">Reference proteome</keyword>
<dbReference type="InterPro" id="IPR053896">
    <property type="entry name" value="BTN3A2-like_Ig-C"/>
</dbReference>
<name>A0A9Q1IT88_SYNKA</name>
<dbReference type="PANTHER" id="PTHR21462">
    <property type="entry name" value="CELL SURFACE GLYCOPROTEIN OX2 RECEPTOR PRECURSOR"/>
    <property type="match status" value="1"/>
</dbReference>
<keyword evidence="6" id="KW-1015">Disulfide bond</keyword>
<dbReference type="GO" id="GO:0016020">
    <property type="term" value="C:membrane"/>
    <property type="evidence" value="ECO:0007669"/>
    <property type="project" value="UniProtKB-SubCell"/>
</dbReference>
<keyword evidence="5 9" id="KW-0472">Membrane</keyword>
<dbReference type="GO" id="GO:0009986">
    <property type="term" value="C:cell surface"/>
    <property type="evidence" value="ECO:0007669"/>
    <property type="project" value="UniProtKB-ARBA"/>
</dbReference>
<dbReference type="PROSITE" id="PS50835">
    <property type="entry name" value="IG_LIKE"/>
    <property type="match status" value="1"/>
</dbReference>
<dbReference type="GO" id="GO:0038023">
    <property type="term" value="F:signaling receptor activity"/>
    <property type="evidence" value="ECO:0007669"/>
    <property type="project" value="InterPro"/>
</dbReference>
<dbReference type="Gene3D" id="2.60.40.10">
    <property type="entry name" value="Immunoglobulins"/>
    <property type="match status" value="1"/>
</dbReference>
<keyword evidence="10" id="KW-0732">Signal</keyword>
<feature type="chain" id="PRO_5040236982" description="Ig-like domain-containing protein" evidence="10">
    <location>
        <begin position="21"/>
        <end position="271"/>
    </location>
</feature>
<evidence type="ECO:0000256" key="7">
    <source>
        <dbReference type="ARBA" id="ARBA00023180"/>
    </source>
</evidence>
<evidence type="ECO:0000256" key="4">
    <source>
        <dbReference type="ARBA" id="ARBA00022989"/>
    </source>
</evidence>
<dbReference type="EMBL" id="JAINUF010000008">
    <property type="protein sequence ID" value="KAJ8351521.1"/>
    <property type="molecule type" value="Genomic_DNA"/>
</dbReference>
<evidence type="ECO:0000256" key="9">
    <source>
        <dbReference type="SAM" id="Phobius"/>
    </source>
</evidence>
<gene>
    <name evidence="12" type="ORF">SKAU_G00229970</name>
</gene>
<dbReference type="SUPFAM" id="SSF48726">
    <property type="entry name" value="Immunoglobulin"/>
    <property type="match status" value="1"/>
</dbReference>
<keyword evidence="3 9" id="KW-0812">Transmembrane</keyword>
<evidence type="ECO:0000256" key="8">
    <source>
        <dbReference type="ARBA" id="ARBA00023319"/>
    </source>
</evidence>
<comment type="similarity">
    <text evidence="2">Belongs to the CD200R family.</text>
</comment>
<dbReference type="AlphaFoldDB" id="A0A9Q1IT88"/>
<dbReference type="InterPro" id="IPR007110">
    <property type="entry name" value="Ig-like_dom"/>
</dbReference>
<evidence type="ECO:0000313" key="12">
    <source>
        <dbReference type="EMBL" id="KAJ8351521.1"/>
    </source>
</evidence>
<keyword evidence="4 9" id="KW-1133">Transmembrane helix</keyword>
<keyword evidence="8" id="KW-0393">Immunoglobulin domain</keyword>
<dbReference type="InterPro" id="IPR036179">
    <property type="entry name" value="Ig-like_dom_sf"/>
</dbReference>
<evidence type="ECO:0000256" key="5">
    <source>
        <dbReference type="ARBA" id="ARBA00023136"/>
    </source>
</evidence>
<dbReference type="Proteomes" id="UP001152622">
    <property type="component" value="Chromosome 8"/>
</dbReference>
<reference evidence="12" key="1">
    <citation type="journal article" date="2023" name="Science">
        <title>Genome structures resolve the early diversification of teleost fishes.</title>
        <authorList>
            <person name="Parey E."/>
            <person name="Louis A."/>
            <person name="Montfort J."/>
            <person name="Bouchez O."/>
            <person name="Roques C."/>
            <person name="Iampietro C."/>
            <person name="Lluch J."/>
            <person name="Castinel A."/>
            <person name="Donnadieu C."/>
            <person name="Desvignes T."/>
            <person name="Floi Bucao C."/>
            <person name="Jouanno E."/>
            <person name="Wen M."/>
            <person name="Mejri S."/>
            <person name="Dirks R."/>
            <person name="Jansen H."/>
            <person name="Henkel C."/>
            <person name="Chen W.J."/>
            <person name="Zahm M."/>
            <person name="Cabau C."/>
            <person name="Klopp C."/>
            <person name="Thompson A.W."/>
            <person name="Robinson-Rechavi M."/>
            <person name="Braasch I."/>
            <person name="Lecointre G."/>
            <person name="Bobe J."/>
            <person name="Postlethwait J.H."/>
            <person name="Berthelot C."/>
            <person name="Roest Crollius H."/>
            <person name="Guiguen Y."/>
        </authorList>
    </citation>
    <scope>NUCLEOTIDE SEQUENCE</scope>
    <source>
        <strain evidence="12">WJC10195</strain>
    </source>
</reference>
<dbReference type="GO" id="GO:0150077">
    <property type="term" value="P:regulation of neuroinflammatory response"/>
    <property type="evidence" value="ECO:0007669"/>
    <property type="project" value="InterPro"/>
</dbReference>
<sequence length="271" mass="29921">MLGAVSLVMALSATCHLAQSTGTNSTTSSLGTRTTTKPLFTDYRSENYIIGRSVNLSCTNKTWREMFYTTWKITKINGVHCTIAASTDKPPHDTFSPQISIRLDFRDGKKEAVCSATGGKPTASISWKNTWNSSVTQSSTKNPDGSFTVESRLILPHPVSAANLSCIITHPSWKEGRLLPVPEDKENGEKFKWFLIVISLGSISFIVAILTGFCITRKHLSKLRNCWKSKISAPPPPKEQQPQDVEEVEPYASYVQRVNSIYNSSAELCNA</sequence>
<comment type="subcellular location">
    <subcellularLocation>
        <location evidence="1">Membrane</location>
        <topology evidence="1">Single-pass membrane protein</topology>
    </subcellularLocation>
</comment>
<keyword evidence="7" id="KW-0325">Glycoprotein</keyword>
<dbReference type="PANTHER" id="PTHR21462:SF2">
    <property type="entry name" value="CELL SURFACE GLYCOPROTEIN CD200 RECEPTOR 2"/>
    <property type="match status" value="1"/>
</dbReference>
<dbReference type="OrthoDB" id="8915654at2759"/>
<feature type="signal peptide" evidence="10">
    <location>
        <begin position="1"/>
        <end position="20"/>
    </location>
</feature>
<evidence type="ECO:0000256" key="10">
    <source>
        <dbReference type="SAM" id="SignalP"/>
    </source>
</evidence>
<evidence type="ECO:0000256" key="1">
    <source>
        <dbReference type="ARBA" id="ARBA00004167"/>
    </source>
</evidence>
<proteinExistence type="inferred from homology"/>
<organism evidence="12 13">
    <name type="scientific">Synaphobranchus kaupii</name>
    <name type="common">Kaup's arrowtooth eel</name>
    <dbReference type="NCBI Taxonomy" id="118154"/>
    <lineage>
        <taxon>Eukaryota</taxon>
        <taxon>Metazoa</taxon>
        <taxon>Chordata</taxon>
        <taxon>Craniata</taxon>
        <taxon>Vertebrata</taxon>
        <taxon>Euteleostomi</taxon>
        <taxon>Actinopterygii</taxon>
        <taxon>Neopterygii</taxon>
        <taxon>Teleostei</taxon>
        <taxon>Anguilliformes</taxon>
        <taxon>Synaphobranchidae</taxon>
        <taxon>Synaphobranchus</taxon>
    </lineage>
</organism>
<evidence type="ECO:0000256" key="3">
    <source>
        <dbReference type="ARBA" id="ARBA00022692"/>
    </source>
</evidence>
<evidence type="ECO:0000256" key="2">
    <source>
        <dbReference type="ARBA" id="ARBA00008215"/>
    </source>
</evidence>
<dbReference type="InterPro" id="IPR040012">
    <property type="entry name" value="CD200R"/>
</dbReference>
<evidence type="ECO:0000313" key="13">
    <source>
        <dbReference type="Proteomes" id="UP001152622"/>
    </source>
</evidence>
<accession>A0A9Q1IT88</accession>
<comment type="caution">
    <text evidence="12">The sequence shown here is derived from an EMBL/GenBank/DDBJ whole genome shotgun (WGS) entry which is preliminary data.</text>
</comment>
<dbReference type="Pfam" id="PF22705">
    <property type="entry name" value="C2-set_3"/>
    <property type="match status" value="1"/>
</dbReference>